<comment type="subcellular location">
    <subcellularLocation>
        <location evidence="1">Cytoplasm</location>
        <location evidence="1">Cytoskeleton</location>
    </subcellularLocation>
</comment>
<dbReference type="InterPro" id="IPR001152">
    <property type="entry name" value="Beta-thymosin"/>
</dbReference>
<dbReference type="PANTHER" id="PTHR12021">
    <property type="entry name" value="THYMOSIN BETA"/>
    <property type="match status" value="1"/>
</dbReference>
<protein>
    <submittedName>
        <fullName evidence="8">Thymosin beta-4-like</fullName>
    </submittedName>
</protein>
<gene>
    <name evidence="8" type="primary">LOC114504322</name>
</gene>
<reference evidence="8" key="1">
    <citation type="submission" date="2025-08" db="UniProtKB">
        <authorList>
            <consortium name="RefSeq"/>
        </authorList>
    </citation>
    <scope>IDENTIFICATION</scope>
    <source>
        <tissue evidence="8">Muscle</tissue>
    </source>
</reference>
<name>A0A7E6EEG7_9CHIR</name>
<keyword evidence="3" id="KW-0963">Cytoplasm</keyword>
<dbReference type="Proteomes" id="UP000504628">
    <property type="component" value="Chromosome 8"/>
</dbReference>
<dbReference type="RefSeq" id="XP_035889362.1">
    <property type="nucleotide sequence ID" value="XM_036033469.1"/>
</dbReference>
<evidence type="ECO:0000256" key="6">
    <source>
        <dbReference type="ARBA" id="ARBA00025497"/>
    </source>
</evidence>
<evidence type="ECO:0000313" key="7">
    <source>
        <dbReference type="Proteomes" id="UP000504628"/>
    </source>
</evidence>
<organism evidence="7 8">
    <name type="scientific">Phyllostomus discolor</name>
    <name type="common">pale spear-nosed bat</name>
    <dbReference type="NCBI Taxonomy" id="89673"/>
    <lineage>
        <taxon>Eukaryota</taxon>
        <taxon>Metazoa</taxon>
        <taxon>Chordata</taxon>
        <taxon>Craniata</taxon>
        <taxon>Vertebrata</taxon>
        <taxon>Euteleostomi</taxon>
        <taxon>Mammalia</taxon>
        <taxon>Eutheria</taxon>
        <taxon>Laurasiatheria</taxon>
        <taxon>Chiroptera</taxon>
        <taxon>Yangochiroptera</taxon>
        <taxon>Phyllostomidae</taxon>
        <taxon>Phyllostominae</taxon>
        <taxon>Phyllostomus</taxon>
    </lineage>
</organism>
<dbReference type="GO" id="GO:0003785">
    <property type="term" value="F:actin monomer binding"/>
    <property type="evidence" value="ECO:0007669"/>
    <property type="project" value="InterPro"/>
</dbReference>
<keyword evidence="4" id="KW-0009">Actin-binding</keyword>
<dbReference type="GeneID" id="114504322"/>
<proteinExistence type="inferred from homology"/>
<accession>A0A7E6EEG7</accession>
<dbReference type="KEGG" id="pdic:114504322"/>
<dbReference type="GO" id="GO:0005856">
    <property type="term" value="C:cytoskeleton"/>
    <property type="evidence" value="ECO:0007669"/>
    <property type="project" value="UniProtKB-SubCell"/>
</dbReference>
<sequence>MCDKPAVAKIERSDKSELKKTEMQKKNLLLSKEMIEHVKQVGKS</sequence>
<dbReference type="OrthoDB" id="10403385at2759"/>
<evidence type="ECO:0000313" key="8">
    <source>
        <dbReference type="RefSeq" id="XP_035889362.1"/>
    </source>
</evidence>
<evidence type="ECO:0000256" key="4">
    <source>
        <dbReference type="ARBA" id="ARBA00023203"/>
    </source>
</evidence>
<dbReference type="SMART" id="SM00152">
    <property type="entry name" value="THY"/>
    <property type="match status" value="1"/>
</dbReference>
<dbReference type="InterPro" id="IPR038386">
    <property type="entry name" value="Beta-thymosin_sf"/>
</dbReference>
<evidence type="ECO:0000256" key="1">
    <source>
        <dbReference type="ARBA" id="ARBA00004245"/>
    </source>
</evidence>
<keyword evidence="7" id="KW-1185">Reference proteome</keyword>
<dbReference type="InParanoid" id="A0A7E6EEG7"/>
<comment type="similarity">
    <text evidence="2">Belongs to the thymosin beta family.</text>
</comment>
<evidence type="ECO:0000256" key="3">
    <source>
        <dbReference type="ARBA" id="ARBA00022490"/>
    </source>
</evidence>
<dbReference type="AlphaFoldDB" id="A0A7E6EEG7"/>
<comment type="function">
    <text evidence="6">Plays an important role in the organization of the cytoskeleton. Binds to and sequesters actin monomers (G actin) and therefore inhibits actin polymerization.</text>
</comment>
<evidence type="ECO:0000256" key="2">
    <source>
        <dbReference type="ARBA" id="ARBA00009511"/>
    </source>
</evidence>
<evidence type="ECO:0000256" key="5">
    <source>
        <dbReference type="ARBA" id="ARBA00023212"/>
    </source>
</evidence>
<dbReference type="PANTHER" id="PTHR12021:SF3">
    <property type="entry name" value="THYMOSIN BETA-4-LIKE"/>
    <property type="match status" value="1"/>
</dbReference>
<dbReference type="GO" id="GO:0005737">
    <property type="term" value="C:cytoplasm"/>
    <property type="evidence" value="ECO:0007669"/>
    <property type="project" value="TreeGrafter"/>
</dbReference>
<dbReference type="Gene3D" id="1.20.5.520">
    <property type="entry name" value="Single helix bin"/>
    <property type="match status" value="1"/>
</dbReference>
<dbReference type="GO" id="GO:0030334">
    <property type="term" value="P:regulation of cell migration"/>
    <property type="evidence" value="ECO:0007669"/>
    <property type="project" value="TreeGrafter"/>
</dbReference>
<keyword evidence="5" id="KW-0206">Cytoskeleton</keyword>
<dbReference type="Pfam" id="PF01290">
    <property type="entry name" value="Thymosin"/>
    <property type="match status" value="1"/>
</dbReference>
<dbReference type="GO" id="GO:0007015">
    <property type="term" value="P:actin filament organization"/>
    <property type="evidence" value="ECO:0007669"/>
    <property type="project" value="InterPro"/>
</dbReference>